<dbReference type="Proteomes" id="UP000636709">
    <property type="component" value="Unassembled WGS sequence"/>
</dbReference>
<sequence length="75" mass="8279">MVEFVASRTPEEHQAVKGGHHDLHSMEPIERTQSEGLDGASATPQRVLALIKKEISLRSSACDVFVVIYNGIFPF</sequence>
<dbReference type="AlphaFoldDB" id="A0A835KSR7"/>
<comment type="caution">
    <text evidence="2">The sequence shown here is derived from an EMBL/GenBank/DDBJ whole genome shotgun (WGS) entry which is preliminary data.</text>
</comment>
<keyword evidence="3" id="KW-1185">Reference proteome</keyword>
<dbReference type="EMBL" id="JACEFO010000375">
    <property type="protein sequence ID" value="KAF8772562.1"/>
    <property type="molecule type" value="Genomic_DNA"/>
</dbReference>
<proteinExistence type="predicted"/>
<protein>
    <submittedName>
        <fullName evidence="2">Uncharacterized protein</fullName>
    </submittedName>
</protein>
<organism evidence="2 3">
    <name type="scientific">Digitaria exilis</name>
    <dbReference type="NCBI Taxonomy" id="1010633"/>
    <lineage>
        <taxon>Eukaryota</taxon>
        <taxon>Viridiplantae</taxon>
        <taxon>Streptophyta</taxon>
        <taxon>Embryophyta</taxon>
        <taxon>Tracheophyta</taxon>
        <taxon>Spermatophyta</taxon>
        <taxon>Magnoliopsida</taxon>
        <taxon>Liliopsida</taxon>
        <taxon>Poales</taxon>
        <taxon>Poaceae</taxon>
        <taxon>PACMAD clade</taxon>
        <taxon>Panicoideae</taxon>
        <taxon>Panicodae</taxon>
        <taxon>Paniceae</taxon>
        <taxon>Anthephorinae</taxon>
        <taxon>Digitaria</taxon>
    </lineage>
</organism>
<feature type="compositionally biased region" description="Basic and acidic residues" evidence="1">
    <location>
        <begin position="9"/>
        <end position="33"/>
    </location>
</feature>
<evidence type="ECO:0000256" key="1">
    <source>
        <dbReference type="SAM" id="MobiDB-lite"/>
    </source>
</evidence>
<accession>A0A835KSR7</accession>
<reference evidence="2" key="1">
    <citation type="submission" date="2020-07" db="EMBL/GenBank/DDBJ databases">
        <title>Genome sequence and genetic diversity analysis of an under-domesticated orphan crop, white fonio (Digitaria exilis).</title>
        <authorList>
            <person name="Bennetzen J.L."/>
            <person name="Chen S."/>
            <person name="Ma X."/>
            <person name="Wang X."/>
            <person name="Yssel A.E.J."/>
            <person name="Chaluvadi S.R."/>
            <person name="Johnson M."/>
            <person name="Gangashetty P."/>
            <person name="Hamidou F."/>
            <person name="Sanogo M.D."/>
            <person name="Zwaenepoel A."/>
            <person name="Wallace J."/>
            <person name="Van De Peer Y."/>
            <person name="Van Deynze A."/>
        </authorList>
    </citation>
    <scope>NUCLEOTIDE SEQUENCE</scope>
    <source>
        <tissue evidence="2">Leaves</tissue>
    </source>
</reference>
<name>A0A835KSR7_9POAL</name>
<gene>
    <name evidence="2" type="ORF">HU200_005520</name>
</gene>
<feature type="region of interest" description="Disordered" evidence="1">
    <location>
        <begin position="1"/>
        <end position="38"/>
    </location>
</feature>
<evidence type="ECO:0000313" key="3">
    <source>
        <dbReference type="Proteomes" id="UP000636709"/>
    </source>
</evidence>
<evidence type="ECO:0000313" key="2">
    <source>
        <dbReference type="EMBL" id="KAF8772562.1"/>
    </source>
</evidence>